<protein>
    <recommendedName>
        <fullName evidence="2">glucuronosyltransferase</fullName>
        <ecNumber evidence="2">2.4.1.17</ecNumber>
    </recommendedName>
</protein>
<dbReference type="SUPFAM" id="SSF53756">
    <property type="entry name" value="UDP-Glycosyltransferase/glycogen phosphorylase"/>
    <property type="match status" value="1"/>
</dbReference>
<evidence type="ECO:0000256" key="2">
    <source>
        <dbReference type="ARBA" id="ARBA00012544"/>
    </source>
</evidence>
<evidence type="ECO:0000256" key="6">
    <source>
        <dbReference type="SAM" id="Phobius"/>
    </source>
</evidence>
<keyword evidence="6" id="KW-0812">Transmembrane</keyword>
<evidence type="ECO:0000256" key="3">
    <source>
        <dbReference type="ARBA" id="ARBA00022676"/>
    </source>
</evidence>
<keyword evidence="3" id="KW-0328">Glycosyltransferase</keyword>
<evidence type="ECO:0000256" key="1">
    <source>
        <dbReference type="ARBA" id="ARBA00009995"/>
    </source>
</evidence>
<dbReference type="PANTHER" id="PTHR48043:SF145">
    <property type="entry name" value="FI06409P-RELATED"/>
    <property type="match status" value="1"/>
</dbReference>
<dbReference type="WBParaSite" id="MhA1_Contig732.frz3.gene2">
    <property type="protein sequence ID" value="MhA1_Contig732.frz3.gene2"/>
    <property type="gene ID" value="MhA1_Contig732.frz3.gene2"/>
</dbReference>
<dbReference type="EC" id="2.4.1.17" evidence="2"/>
<evidence type="ECO:0000256" key="5">
    <source>
        <dbReference type="ARBA" id="ARBA00047475"/>
    </source>
</evidence>
<proteinExistence type="inferred from homology"/>
<dbReference type="OMA" id="HINNDTA"/>
<dbReference type="Pfam" id="PF00201">
    <property type="entry name" value="UDPGT"/>
    <property type="match status" value="1"/>
</dbReference>
<comment type="catalytic activity">
    <reaction evidence="5">
        <text>glucuronate acceptor + UDP-alpha-D-glucuronate = acceptor beta-D-glucuronoside + UDP + H(+)</text>
        <dbReference type="Rhea" id="RHEA:21032"/>
        <dbReference type="ChEBI" id="CHEBI:15378"/>
        <dbReference type="ChEBI" id="CHEBI:58052"/>
        <dbReference type="ChEBI" id="CHEBI:58223"/>
        <dbReference type="ChEBI" id="CHEBI:132367"/>
        <dbReference type="ChEBI" id="CHEBI:132368"/>
        <dbReference type="EC" id="2.4.1.17"/>
    </reaction>
</comment>
<dbReference type="InterPro" id="IPR050271">
    <property type="entry name" value="UDP-glycosyltransferase"/>
</dbReference>
<keyword evidence="4" id="KW-0808">Transferase</keyword>
<keyword evidence="7" id="KW-1185">Reference proteome</keyword>
<accession>A0A1I8BX42</accession>
<evidence type="ECO:0000313" key="8">
    <source>
        <dbReference type="WBParaSite" id="MhA1_Contig732.frz3.gene2"/>
    </source>
</evidence>
<dbReference type="FunFam" id="3.40.50.2000:FF:000021">
    <property type="entry name" value="UDP-glucuronosyltransferase"/>
    <property type="match status" value="1"/>
</dbReference>
<dbReference type="Gene3D" id="3.40.50.2000">
    <property type="entry name" value="Glycogen Phosphorylase B"/>
    <property type="match status" value="1"/>
</dbReference>
<dbReference type="CDD" id="cd03784">
    <property type="entry name" value="GT1_Gtf-like"/>
    <property type="match status" value="1"/>
</dbReference>
<sequence length="459" mass="52406">MHDHWKRLQEPVIRAEFGADFPDLNELVKKSSLVFINSNPFFDMPRPISNKIIYIGGLVHDSASPDSKILDKRTKNILDGAKEGAILFSFGSIADTSKLKNHMRNSIINAFRHFPKVQFIWKLDKETIKNLSELLKSVPNVHTFTWIRQAAILGETSHPNLKAFITHCGQNSLTESFRAGVPVIGLPLFADQFYNADLAQKHGIGLQIPVNELNGANAENLLIETIERILADRSFRQKAQIIAKKVQITPFDPKERLVKWVEFAAEFDNLSELDLPGANEMNWFAYYSIDVILFSTVIMLILLWLVWKVANGYCCKVSDFFWGHPPDCNLAGCNCDCAKCISVVDKGCCMAEKTGVGLCSKKRKRSLLEQDFKYKYTPLFCRFLDKIVDFRAKHGPKPFYYPAYFLMGVGIGLCIKDEQKRELYAPSLWRRRLYDGPFSMHTWMLNISAIYQCTKVIIN</sequence>
<dbReference type="InterPro" id="IPR002213">
    <property type="entry name" value="UDP_glucos_trans"/>
</dbReference>
<reference evidence="8" key="1">
    <citation type="submission" date="2016-11" db="UniProtKB">
        <authorList>
            <consortium name="WormBaseParasite"/>
        </authorList>
    </citation>
    <scope>IDENTIFICATION</scope>
</reference>
<name>A0A1I8BX42_MELHA</name>
<feature type="transmembrane region" description="Helical" evidence="6">
    <location>
        <begin position="284"/>
        <end position="307"/>
    </location>
</feature>
<dbReference type="AlphaFoldDB" id="A0A1I8BX42"/>
<evidence type="ECO:0000256" key="4">
    <source>
        <dbReference type="ARBA" id="ARBA00022679"/>
    </source>
</evidence>
<keyword evidence="6" id="KW-0472">Membrane</keyword>
<organism evidence="7 8">
    <name type="scientific">Meloidogyne hapla</name>
    <name type="common">Root-knot nematode worm</name>
    <dbReference type="NCBI Taxonomy" id="6305"/>
    <lineage>
        <taxon>Eukaryota</taxon>
        <taxon>Metazoa</taxon>
        <taxon>Ecdysozoa</taxon>
        <taxon>Nematoda</taxon>
        <taxon>Chromadorea</taxon>
        <taxon>Rhabditida</taxon>
        <taxon>Tylenchina</taxon>
        <taxon>Tylenchomorpha</taxon>
        <taxon>Tylenchoidea</taxon>
        <taxon>Meloidogynidae</taxon>
        <taxon>Meloidogyninae</taxon>
        <taxon>Meloidogyne</taxon>
    </lineage>
</organism>
<dbReference type="GO" id="GO:0015020">
    <property type="term" value="F:glucuronosyltransferase activity"/>
    <property type="evidence" value="ECO:0007669"/>
    <property type="project" value="UniProtKB-EC"/>
</dbReference>
<evidence type="ECO:0000313" key="7">
    <source>
        <dbReference type="Proteomes" id="UP000095281"/>
    </source>
</evidence>
<dbReference type="Proteomes" id="UP000095281">
    <property type="component" value="Unplaced"/>
</dbReference>
<keyword evidence="6" id="KW-1133">Transmembrane helix</keyword>
<dbReference type="PANTHER" id="PTHR48043">
    <property type="entry name" value="EG:EG0003.4 PROTEIN-RELATED"/>
    <property type="match status" value="1"/>
</dbReference>
<comment type="similarity">
    <text evidence="1">Belongs to the UDP-glycosyltransferase family.</text>
</comment>